<keyword evidence="1" id="KW-1133">Transmembrane helix</keyword>
<comment type="caution">
    <text evidence="2">The sequence shown here is derived from an EMBL/GenBank/DDBJ whole genome shotgun (WGS) entry which is preliminary data.</text>
</comment>
<reference evidence="2 3" key="1">
    <citation type="submission" date="2015-08" db="EMBL/GenBank/DDBJ databases">
        <title>Next Generation Sequencing and Analysis of the Genome of Puccinia sorghi L Schw, the Causal Agent of Maize Common Rust.</title>
        <authorList>
            <person name="Rochi L."/>
            <person name="Burguener G."/>
            <person name="Darino M."/>
            <person name="Turjanski A."/>
            <person name="Kreff E."/>
            <person name="Dieguez M.J."/>
            <person name="Sacco F."/>
        </authorList>
    </citation>
    <scope>NUCLEOTIDE SEQUENCE [LARGE SCALE GENOMIC DNA]</scope>
    <source>
        <strain evidence="2 3">RO10H11247</strain>
    </source>
</reference>
<evidence type="ECO:0000313" key="3">
    <source>
        <dbReference type="Proteomes" id="UP000037035"/>
    </source>
</evidence>
<feature type="transmembrane region" description="Helical" evidence="1">
    <location>
        <begin position="20"/>
        <end position="37"/>
    </location>
</feature>
<keyword evidence="3" id="KW-1185">Reference proteome</keyword>
<name>A0A0L6VE95_9BASI</name>
<organism evidence="2 3">
    <name type="scientific">Puccinia sorghi</name>
    <dbReference type="NCBI Taxonomy" id="27349"/>
    <lineage>
        <taxon>Eukaryota</taxon>
        <taxon>Fungi</taxon>
        <taxon>Dikarya</taxon>
        <taxon>Basidiomycota</taxon>
        <taxon>Pucciniomycotina</taxon>
        <taxon>Pucciniomycetes</taxon>
        <taxon>Pucciniales</taxon>
        <taxon>Pucciniaceae</taxon>
        <taxon>Puccinia</taxon>
    </lineage>
</organism>
<dbReference type="STRING" id="27349.A0A0L6VE95"/>
<keyword evidence="1" id="KW-0812">Transmembrane</keyword>
<protein>
    <submittedName>
        <fullName evidence="2">Uncharacterized protein</fullName>
    </submittedName>
</protein>
<dbReference type="EMBL" id="LAVV01006626">
    <property type="protein sequence ID" value="KNZ59049.1"/>
    <property type="molecule type" value="Genomic_DNA"/>
</dbReference>
<evidence type="ECO:0000313" key="2">
    <source>
        <dbReference type="EMBL" id="KNZ59049.1"/>
    </source>
</evidence>
<gene>
    <name evidence="2" type="ORF">VP01_180g4</name>
</gene>
<keyword evidence="1" id="KW-0472">Membrane</keyword>
<dbReference type="VEuPathDB" id="FungiDB:VP01_180g4"/>
<accession>A0A0L6VE95</accession>
<dbReference type="AlphaFoldDB" id="A0A0L6VE95"/>
<evidence type="ECO:0000256" key="1">
    <source>
        <dbReference type="SAM" id="Phobius"/>
    </source>
</evidence>
<proteinExistence type="predicted"/>
<dbReference type="Proteomes" id="UP000037035">
    <property type="component" value="Unassembled WGS sequence"/>
</dbReference>
<sequence>MTAAMLHYRAIAKSTLQKSLDISLFLFGCFAAVYTTYQTLVLLLDSSAADNPPAPPKFGNCAVP</sequence>